<evidence type="ECO:0000256" key="3">
    <source>
        <dbReference type="ARBA" id="ARBA00022946"/>
    </source>
</evidence>
<dbReference type="InterPro" id="IPR015142">
    <property type="entry name" value="Smac_DIABLO"/>
</dbReference>
<dbReference type="Gene3D" id="1.20.58.70">
    <property type="match status" value="1"/>
</dbReference>
<evidence type="ECO:0000313" key="8">
    <source>
        <dbReference type="EMBL" id="KAL3841326.1"/>
    </source>
</evidence>
<keyword evidence="4" id="KW-0496">Mitochondrion</keyword>
<dbReference type="GO" id="GO:0005739">
    <property type="term" value="C:mitochondrion"/>
    <property type="evidence" value="ECO:0007669"/>
    <property type="project" value="UniProtKB-SubCell"/>
</dbReference>
<organism evidence="8 9">
    <name type="scientific">Sinanodonta woodiana</name>
    <name type="common">Chinese pond mussel</name>
    <name type="synonym">Anodonta woodiana</name>
    <dbReference type="NCBI Taxonomy" id="1069815"/>
    <lineage>
        <taxon>Eukaryota</taxon>
        <taxon>Metazoa</taxon>
        <taxon>Spiralia</taxon>
        <taxon>Lophotrochozoa</taxon>
        <taxon>Mollusca</taxon>
        <taxon>Bivalvia</taxon>
        <taxon>Autobranchia</taxon>
        <taxon>Heteroconchia</taxon>
        <taxon>Palaeoheterodonta</taxon>
        <taxon>Unionida</taxon>
        <taxon>Unionoidea</taxon>
        <taxon>Unionidae</taxon>
        <taxon>Unioninae</taxon>
        <taxon>Sinanodonta</taxon>
    </lineage>
</organism>
<dbReference type="EMBL" id="JBJQND010000017">
    <property type="protein sequence ID" value="KAL3841326.1"/>
    <property type="molecule type" value="Genomic_DNA"/>
</dbReference>
<evidence type="ECO:0000256" key="4">
    <source>
        <dbReference type="ARBA" id="ARBA00023128"/>
    </source>
</evidence>
<dbReference type="Proteomes" id="UP001634394">
    <property type="component" value="Unassembled WGS sequence"/>
</dbReference>
<feature type="region of interest" description="Disordered" evidence="7">
    <location>
        <begin position="211"/>
        <end position="248"/>
    </location>
</feature>
<reference evidence="8 9" key="1">
    <citation type="submission" date="2024-11" db="EMBL/GenBank/DDBJ databases">
        <title>Chromosome-level genome assembly of the freshwater bivalve Anodonta woodiana.</title>
        <authorList>
            <person name="Chen X."/>
        </authorList>
    </citation>
    <scope>NUCLEOTIDE SEQUENCE [LARGE SCALE GENOMIC DNA]</scope>
    <source>
        <strain evidence="8">MN2024</strain>
        <tissue evidence="8">Gills</tissue>
    </source>
</reference>
<dbReference type="PANTHER" id="PTHR32247:SF3">
    <property type="entry name" value="DIABLO IAP-BINDING MITOCHONDRIAL PROTEIN"/>
    <property type="match status" value="1"/>
</dbReference>
<comment type="caution">
    <text evidence="8">The sequence shown here is derived from an EMBL/GenBank/DDBJ whole genome shotgun (WGS) entry which is preliminary data.</text>
</comment>
<comment type="subcellular location">
    <subcellularLocation>
        <location evidence="1">Mitochondrion</location>
    </subcellularLocation>
</comment>
<dbReference type="InterPro" id="IPR009062">
    <property type="entry name" value="Smac/DIABLO-like_sf"/>
</dbReference>
<dbReference type="PANTHER" id="PTHR32247">
    <property type="entry name" value="DIABLO HOMOLOG, MITOCHONDRIAL"/>
    <property type="match status" value="1"/>
</dbReference>
<dbReference type="SUPFAM" id="SSF46984">
    <property type="entry name" value="Smac/diablo"/>
    <property type="match status" value="1"/>
</dbReference>
<protein>
    <recommendedName>
        <fullName evidence="5">Direct IAP-binding protein with low pI</fullName>
    </recommendedName>
</protein>
<evidence type="ECO:0000313" key="9">
    <source>
        <dbReference type="Proteomes" id="UP001634394"/>
    </source>
</evidence>
<evidence type="ECO:0000256" key="7">
    <source>
        <dbReference type="SAM" id="MobiDB-lite"/>
    </source>
</evidence>
<evidence type="ECO:0000256" key="1">
    <source>
        <dbReference type="ARBA" id="ARBA00004173"/>
    </source>
</evidence>
<keyword evidence="9" id="KW-1185">Reference proteome</keyword>
<proteinExistence type="inferred from homology"/>
<sequence>MAYFNWISGFQKLFASKFKFHGGRKISIFTRRHKFCIVNVGAMAAAVAVVQEKPKLQMPDPSKLSTEYLIKSASMATVDSASALLTQTTVAFVQAEKEYAQALFALAVLIEYRLKILGDETEESRIWSLIIEARALVSQAKLKKDNLELLMSIVKNLMTSAAEAAYLSGAEYAGISAGERLHSAERHVAAMSESEAARAKLQEIEVRSIDVETKHAENKERQKKKKENDSEHAGSDSKTVHSESEKGT</sequence>
<comment type="similarity">
    <text evidence="6">Belongs to the Smac/DIABLO protein family.</text>
</comment>
<evidence type="ECO:0000256" key="2">
    <source>
        <dbReference type="ARBA" id="ARBA00022703"/>
    </source>
</evidence>
<dbReference type="AlphaFoldDB" id="A0ABD3TW02"/>
<gene>
    <name evidence="8" type="ORF">ACJMK2_019488</name>
</gene>
<evidence type="ECO:0000256" key="6">
    <source>
        <dbReference type="ARBA" id="ARBA00046319"/>
    </source>
</evidence>
<accession>A0ABD3TW02</accession>
<name>A0ABD3TW02_SINWO</name>
<keyword evidence="2" id="KW-0053">Apoptosis</keyword>
<evidence type="ECO:0000256" key="5">
    <source>
        <dbReference type="ARBA" id="ARBA00033049"/>
    </source>
</evidence>
<keyword evidence="3" id="KW-0809">Transit peptide</keyword>
<dbReference type="Pfam" id="PF09057">
    <property type="entry name" value="Smac_DIABLO"/>
    <property type="match status" value="1"/>
</dbReference>
<dbReference type="GO" id="GO:0006915">
    <property type="term" value="P:apoptotic process"/>
    <property type="evidence" value="ECO:0007669"/>
    <property type="project" value="UniProtKB-KW"/>
</dbReference>